<dbReference type="Gene3D" id="3.50.7.10">
    <property type="entry name" value="GroEL"/>
    <property type="match status" value="1"/>
</dbReference>
<evidence type="ECO:0000256" key="14">
    <source>
        <dbReference type="ARBA" id="ARBA00057940"/>
    </source>
</evidence>
<feature type="region of interest" description="Disordered" evidence="21">
    <location>
        <begin position="1111"/>
        <end position="1133"/>
    </location>
</feature>
<dbReference type="Pfam" id="PF01363">
    <property type="entry name" value="FYVE"/>
    <property type="match status" value="1"/>
</dbReference>
<reference evidence="24" key="1">
    <citation type="journal article" date="2023" name="bioRxiv">
        <title>Improved chromosome-level genome assembly for marigold (Tagetes erecta).</title>
        <authorList>
            <person name="Jiang F."/>
            <person name="Yuan L."/>
            <person name="Wang S."/>
            <person name="Wang H."/>
            <person name="Xu D."/>
            <person name="Wang A."/>
            <person name="Fan W."/>
        </authorList>
    </citation>
    <scope>NUCLEOTIDE SEQUENCE</scope>
    <source>
        <strain evidence="24">WSJ</strain>
        <tissue evidence="24">Leaf</tissue>
    </source>
</reference>
<accession>A0AAD8LC75</accession>
<dbReference type="CDD" id="cd15725">
    <property type="entry name" value="FYVE_PIKfyve_Fab1"/>
    <property type="match status" value="1"/>
</dbReference>
<gene>
    <name evidence="24" type="ORF">QVD17_02727</name>
</gene>
<keyword evidence="7 18" id="KW-0863">Zinc-finger</keyword>
<dbReference type="EC" id="2.7.1.150" evidence="2"/>
<feature type="compositionally biased region" description="Low complexity" evidence="21">
    <location>
        <begin position="1176"/>
        <end position="1189"/>
    </location>
</feature>
<dbReference type="InterPro" id="IPR002423">
    <property type="entry name" value="Cpn60/GroEL/TCP-1"/>
</dbReference>
<dbReference type="InterPro" id="IPR002498">
    <property type="entry name" value="PInositol-4-P-4/5-kinase_core"/>
</dbReference>
<dbReference type="InterPro" id="IPR000306">
    <property type="entry name" value="Znf_FYVE"/>
</dbReference>
<evidence type="ECO:0000256" key="4">
    <source>
        <dbReference type="ARBA" id="ARBA00022723"/>
    </source>
</evidence>
<dbReference type="InterPro" id="IPR013083">
    <property type="entry name" value="Znf_RING/FYVE/PHD"/>
</dbReference>
<dbReference type="Gene3D" id="3.30.40.10">
    <property type="entry name" value="Zinc/RING finger domain, C3HC4 (zinc finger)"/>
    <property type="match status" value="1"/>
</dbReference>
<feature type="domain" description="FYVE-type" evidence="22">
    <location>
        <begin position="37"/>
        <end position="103"/>
    </location>
</feature>
<dbReference type="PANTHER" id="PTHR45748">
    <property type="entry name" value="1-PHOSPHATIDYLINOSITOL 3-PHOSPHATE 5-KINASE-RELATED"/>
    <property type="match status" value="1"/>
</dbReference>
<evidence type="ECO:0000256" key="3">
    <source>
        <dbReference type="ARBA" id="ARBA00022679"/>
    </source>
</evidence>
<evidence type="ECO:0000256" key="17">
    <source>
        <dbReference type="ARBA" id="ARBA00081348"/>
    </source>
</evidence>
<dbReference type="Gene3D" id="3.30.800.10">
    <property type="entry name" value="Phosphatidylinositol Phosphate Kinase II Beta"/>
    <property type="match status" value="1"/>
</dbReference>
<evidence type="ECO:0000256" key="8">
    <source>
        <dbReference type="ARBA" id="ARBA00022777"/>
    </source>
</evidence>
<evidence type="ECO:0000313" key="25">
    <source>
        <dbReference type="Proteomes" id="UP001229421"/>
    </source>
</evidence>
<evidence type="ECO:0000256" key="7">
    <source>
        <dbReference type="ARBA" id="ARBA00022771"/>
    </source>
</evidence>
<keyword evidence="4" id="KW-0479">Metal-binding</keyword>
<keyword evidence="11 20" id="KW-0175">Coiled coil</keyword>
<dbReference type="PROSITE" id="PS51455">
    <property type="entry name" value="PIPK"/>
    <property type="match status" value="1"/>
</dbReference>
<proteinExistence type="predicted"/>
<evidence type="ECO:0000256" key="6">
    <source>
        <dbReference type="ARBA" id="ARBA00022753"/>
    </source>
</evidence>
<feature type="compositionally biased region" description="Polar residues" evidence="21">
    <location>
        <begin position="731"/>
        <end position="745"/>
    </location>
</feature>
<comment type="subunit">
    <text evidence="13">Component of the PI(3,5)P2 regulatory complex at least composed of ATG18, SAC/FIG4, FAB1 and VAC14.</text>
</comment>
<evidence type="ECO:0000256" key="2">
    <source>
        <dbReference type="ARBA" id="ARBA00012009"/>
    </source>
</evidence>
<feature type="region of interest" description="Disordered" evidence="21">
    <location>
        <begin position="1154"/>
        <end position="1194"/>
    </location>
</feature>
<keyword evidence="12" id="KW-0472">Membrane</keyword>
<dbReference type="InterPro" id="IPR044769">
    <property type="entry name" value="PIKfyve_PIPKc"/>
</dbReference>
<feature type="coiled-coil region" evidence="20">
    <location>
        <begin position="1008"/>
        <end position="1039"/>
    </location>
</feature>
<dbReference type="InterPro" id="IPR017455">
    <property type="entry name" value="Znf_FYVE-rel"/>
</dbReference>
<evidence type="ECO:0000256" key="9">
    <source>
        <dbReference type="ARBA" id="ARBA00022833"/>
    </source>
</evidence>
<dbReference type="Pfam" id="PF00118">
    <property type="entry name" value="Cpn60_TCP1"/>
    <property type="match status" value="1"/>
</dbReference>
<organism evidence="24 25">
    <name type="scientific">Tagetes erecta</name>
    <name type="common">African marigold</name>
    <dbReference type="NCBI Taxonomy" id="13708"/>
    <lineage>
        <taxon>Eukaryota</taxon>
        <taxon>Viridiplantae</taxon>
        <taxon>Streptophyta</taxon>
        <taxon>Embryophyta</taxon>
        <taxon>Tracheophyta</taxon>
        <taxon>Spermatophyta</taxon>
        <taxon>Magnoliopsida</taxon>
        <taxon>eudicotyledons</taxon>
        <taxon>Gunneridae</taxon>
        <taxon>Pentapetalae</taxon>
        <taxon>asterids</taxon>
        <taxon>campanulids</taxon>
        <taxon>Asterales</taxon>
        <taxon>Asteraceae</taxon>
        <taxon>Asteroideae</taxon>
        <taxon>Heliantheae alliance</taxon>
        <taxon>Tageteae</taxon>
        <taxon>Tagetes</taxon>
    </lineage>
</organism>
<evidence type="ECO:0000256" key="19">
    <source>
        <dbReference type="PROSITE-ProRule" id="PRU00781"/>
    </source>
</evidence>
<dbReference type="Gene3D" id="3.30.810.10">
    <property type="entry name" value="2-Layer Sandwich"/>
    <property type="match status" value="1"/>
</dbReference>
<keyword evidence="5 19" id="KW-0547">Nucleotide-binding</keyword>
<dbReference type="FunFam" id="3.30.810.10:FF:000001">
    <property type="entry name" value="1-phosphatidylinositol 3-phosphate 5-kinase FAB1"/>
    <property type="match status" value="1"/>
</dbReference>
<dbReference type="InterPro" id="IPR027484">
    <property type="entry name" value="PInositol-4-P-5-kinase_N"/>
</dbReference>
<evidence type="ECO:0000256" key="5">
    <source>
        <dbReference type="ARBA" id="ARBA00022741"/>
    </source>
</evidence>
<dbReference type="Proteomes" id="UP001229421">
    <property type="component" value="Unassembled WGS sequence"/>
</dbReference>
<dbReference type="SUPFAM" id="SSF52029">
    <property type="entry name" value="GroEL apical domain-like"/>
    <property type="match status" value="1"/>
</dbReference>
<dbReference type="PROSITE" id="PS50178">
    <property type="entry name" value="ZF_FYVE"/>
    <property type="match status" value="1"/>
</dbReference>
<evidence type="ECO:0000256" key="15">
    <source>
        <dbReference type="ARBA" id="ARBA00077223"/>
    </source>
</evidence>
<evidence type="ECO:0000256" key="13">
    <source>
        <dbReference type="ARBA" id="ARBA00023464"/>
    </source>
</evidence>
<keyword evidence="3 19" id="KW-0808">Transferase</keyword>
<dbReference type="SMART" id="SM00064">
    <property type="entry name" value="FYVE"/>
    <property type="match status" value="1"/>
</dbReference>
<keyword evidence="8 19" id="KW-0418">Kinase</keyword>
<dbReference type="InterPro" id="IPR027409">
    <property type="entry name" value="GroEL-like_apical_dom_sf"/>
</dbReference>
<evidence type="ECO:0000256" key="12">
    <source>
        <dbReference type="ARBA" id="ARBA00023136"/>
    </source>
</evidence>
<evidence type="ECO:0000256" key="21">
    <source>
        <dbReference type="SAM" id="MobiDB-lite"/>
    </source>
</evidence>
<dbReference type="GO" id="GO:0010256">
    <property type="term" value="P:endomembrane system organization"/>
    <property type="evidence" value="ECO:0007669"/>
    <property type="project" value="UniProtKB-ARBA"/>
</dbReference>
<keyword evidence="25" id="KW-1185">Reference proteome</keyword>
<name>A0AAD8LC75_TARER</name>
<evidence type="ECO:0000259" key="23">
    <source>
        <dbReference type="PROSITE" id="PS51455"/>
    </source>
</evidence>
<dbReference type="GO" id="GO:0007033">
    <property type="term" value="P:vacuole organization"/>
    <property type="evidence" value="ECO:0007669"/>
    <property type="project" value="UniProtKB-ARBA"/>
</dbReference>
<dbReference type="SUPFAM" id="SSF56104">
    <property type="entry name" value="SAICAR synthase-like"/>
    <property type="match status" value="1"/>
</dbReference>
<dbReference type="FunFam" id="3.30.40.10:FF:000384">
    <property type="entry name" value="1-phosphatidylinositol-3-phosphate 5-kinase FAB1B"/>
    <property type="match status" value="1"/>
</dbReference>
<comment type="subcellular location">
    <subcellularLocation>
        <location evidence="1">Endosome membrane</location>
        <topology evidence="1">Peripheral membrane protein</topology>
    </subcellularLocation>
</comment>
<evidence type="ECO:0000256" key="11">
    <source>
        <dbReference type="ARBA" id="ARBA00023054"/>
    </source>
</evidence>
<comment type="function">
    <text evidence="14">The PI(3,5)P2 regulatory complex regulates both the synthesis and turnover of phosphatidylinositol 3,5-bisphosphate (PtdIns(3,5)P2). Catalyzes the phosphorylation of phosphatidylinositol 3-phosphate on the fifth hydroxyl of the myo-inositol ring, to form phosphatidylinositol 3,5-bisphosphate. Plays an important role in maintenance of endomembrane homeostasis including endocytosis, vacuole formation, and vacuolar acidification processes. Required for development of viable pollen. Might mediate recycling of auxin transporters.</text>
</comment>
<dbReference type="SUPFAM" id="SSF57903">
    <property type="entry name" value="FYVE/PHD zinc finger"/>
    <property type="match status" value="1"/>
</dbReference>
<dbReference type="InterPro" id="IPR027483">
    <property type="entry name" value="PInositol-4-P-4/5-kinase_C_sf"/>
</dbReference>
<keyword evidence="9" id="KW-0862">Zinc</keyword>
<evidence type="ECO:0000256" key="1">
    <source>
        <dbReference type="ARBA" id="ARBA00004481"/>
    </source>
</evidence>
<feature type="region of interest" description="Disordered" evidence="21">
    <location>
        <begin position="308"/>
        <end position="340"/>
    </location>
</feature>
<dbReference type="EMBL" id="JAUHHV010000001">
    <property type="protein sequence ID" value="KAK1436943.1"/>
    <property type="molecule type" value="Genomic_DNA"/>
</dbReference>
<dbReference type="CDD" id="cd17300">
    <property type="entry name" value="PIPKc_PIKfyve"/>
    <property type="match status" value="1"/>
</dbReference>
<dbReference type="GO" id="GO:0008270">
    <property type="term" value="F:zinc ion binding"/>
    <property type="evidence" value="ECO:0007669"/>
    <property type="project" value="UniProtKB-KW"/>
</dbReference>
<dbReference type="GO" id="GO:0000285">
    <property type="term" value="F:1-phosphatidylinositol-3-phosphate 5-kinase activity"/>
    <property type="evidence" value="ECO:0007669"/>
    <property type="project" value="UniProtKB-EC"/>
</dbReference>
<evidence type="ECO:0000256" key="20">
    <source>
        <dbReference type="SAM" id="Coils"/>
    </source>
</evidence>
<evidence type="ECO:0000259" key="22">
    <source>
        <dbReference type="PROSITE" id="PS50178"/>
    </source>
</evidence>
<evidence type="ECO:0000256" key="16">
    <source>
        <dbReference type="ARBA" id="ARBA00077675"/>
    </source>
</evidence>
<dbReference type="GO" id="GO:0046854">
    <property type="term" value="P:phosphatidylinositol phosphate biosynthetic process"/>
    <property type="evidence" value="ECO:0007669"/>
    <property type="project" value="TreeGrafter"/>
</dbReference>
<evidence type="ECO:0000256" key="18">
    <source>
        <dbReference type="PROSITE-ProRule" id="PRU00091"/>
    </source>
</evidence>
<feature type="domain" description="PIPK" evidence="23">
    <location>
        <begin position="1293"/>
        <end position="1620"/>
    </location>
</feature>
<dbReference type="PANTHER" id="PTHR45748:SF7">
    <property type="entry name" value="1-PHOSPHATIDYLINOSITOL 3-PHOSPHATE 5-KINASE-RELATED"/>
    <property type="match status" value="1"/>
</dbReference>
<dbReference type="InterPro" id="IPR011011">
    <property type="entry name" value="Znf_FYVE_PHD"/>
</dbReference>
<feature type="region of interest" description="Disordered" evidence="21">
    <location>
        <begin position="228"/>
        <end position="269"/>
    </location>
</feature>
<keyword evidence="10 19" id="KW-0067">ATP-binding</keyword>
<feature type="region of interest" description="Disordered" evidence="21">
    <location>
        <begin position="699"/>
        <end position="773"/>
    </location>
</feature>
<comment type="caution">
    <text evidence="24">The sequence shown here is derived from an EMBL/GenBank/DDBJ whole genome shotgun (WGS) entry which is preliminary data.</text>
</comment>
<dbReference type="GO" id="GO:0005524">
    <property type="term" value="F:ATP binding"/>
    <property type="evidence" value="ECO:0007669"/>
    <property type="project" value="UniProtKB-UniRule"/>
</dbReference>
<dbReference type="CDD" id="cd03334">
    <property type="entry name" value="Fab1_TCP"/>
    <property type="match status" value="1"/>
</dbReference>
<dbReference type="FunFam" id="3.50.7.10:FF:000007">
    <property type="entry name" value="1-phosphatidylinositol 3-phosphate 5-kinase isoform X1"/>
    <property type="match status" value="1"/>
</dbReference>
<evidence type="ECO:0000256" key="10">
    <source>
        <dbReference type="ARBA" id="ARBA00022840"/>
    </source>
</evidence>
<dbReference type="SMART" id="SM00330">
    <property type="entry name" value="PIPKc"/>
    <property type="match status" value="1"/>
</dbReference>
<protein>
    <recommendedName>
        <fullName evidence="2">1-phosphatidylinositol-3-phosphate 5-kinase</fullName>
        <ecNumber evidence="2">2.7.1.150</ecNumber>
    </recommendedName>
    <alternativeName>
        <fullName evidence="16">FYVE finger-containing phosphoinositide kinase</fullName>
    </alternativeName>
    <alternativeName>
        <fullName evidence="17">PIKfyve</fullName>
    </alternativeName>
    <alternativeName>
        <fullName evidence="15">Phosphatidylinositol 3-phosphate 5-kinase type III</fullName>
    </alternativeName>
</protein>
<evidence type="ECO:0000313" key="24">
    <source>
        <dbReference type="EMBL" id="KAK1436943.1"/>
    </source>
</evidence>
<dbReference type="GO" id="GO:0010008">
    <property type="term" value="C:endosome membrane"/>
    <property type="evidence" value="ECO:0007669"/>
    <property type="project" value="UniProtKB-SubCell"/>
</dbReference>
<dbReference type="FunFam" id="3.30.800.10:FF:000006">
    <property type="entry name" value="1-phosphatidylinositol-3-phosphate 5-kinase FAB1B"/>
    <property type="match status" value="1"/>
</dbReference>
<dbReference type="GO" id="GO:0009555">
    <property type="term" value="P:pollen development"/>
    <property type="evidence" value="ECO:0007669"/>
    <property type="project" value="UniProtKB-ARBA"/>
</dbReference>
<feature type="compositionally biased region" description="Basic and acidic residues" evidence="21">
    <location>
        <begin position="1121"/>
        <end position="1133"/>
    </location>
</feature>
<sequence length="1651" mass="183843">MDATDNPLSDLLGALKSWGVPRRTEPVNVSRDFWMPDQSCRVCYECDSQFTLFNRRHHCRFCGRVFCAKCTQNWIPGPSSDSSVVREESGKIRVCNYCYKQWQKGGLADNEIQVSNPELSTSPSASSYISTKSSGTADSSCITFTSAVSSFQQNTYHCQSLAMESNLDEHNAVATKNDEEQIDLGNCSPSRSGFCMNRGDDSENNFTYSRHLPQVDNAYYDEMQLDDYGSRKVHPDGGAGDASSSSLQNSFEKKEDENDVSDECEASSSSLYAAQDIASEPVDFENNGELWLPPEPEDEEDDREALLFDDDDESGNGDGVGEWGYNNLGSGEFRNREKSNEEHKKAMKNVVDGHFRALVSQLLQAENLAVNDEDDKDNWLEIITALSWEAASLLKPDTSKGGGMDPGGYVKIKCLASGRPSDSMVVKGVVCKKNVAHRRMTSRIEKPRFLILGGALEYQRVSNLLSSFDTLLQQEMDHLKMAVAKIDAHQPDVLLVEKSVSRYAQEYLLAKDISLVLNIKRPLLERIARCTGAQIVPSIDHLSSQKLGYCDMFHVEKFLEEHGSAGQNGKKLVKTLMYFEGCPKPFGCTILLRGASGDELKKVKHVVQYGVFAAYHLALETSFLADEGASLPELPLNSPLTVALPEKASTIDRSISTIPGFTLSMKDTESSRANSLPMSDVFSSIMNQKSQTMLLPLGESNKFQDRPPTSILDSSTPVSDGSDATKESPEAVTTNGDLVKSSQVSDDMDNVDQFLDGKNGGGSKEEFPPTPSDHQSILVSLSSRCVWKGTVCERSHLFRIKYYGNFDKPLGRFLRDNLFDQGYRCPSCEMPSEAHVQCYTHRQGTLTISVKKLTGLPLPGEKDGKIWMWHRCLRCPRVNGLLPSTRRIVMSDAAWGLSFGKFLELSFSNHAAASRVANCGHSLHRDCLRFYGFGKMVACFRYASISVHSVYLPPSKLVFKYENQEWIQSEVNEVVSRAELLFSEILNALTQISEKKFGKKSSNNNTNMTQARHHMADLEEMLQKEKTEFEDSLEKILNQKSQGMIDIFEINRLRRQLLFQSYVWDHRLVHAASVSSNSPRGDLDSLKSENVDKLNGLLLDSDVKETVDMKQTQPEVMVDSSPKEETNSDVGVHREVSEGQLSIMASLSDTLDAAWTGNHPGSDLNDADDKGDPGDDITPSSLPSPTLSTKGSESVEESSSWFSVPFLNFYRSLNKNLLPTTQKLEALNDYKPTYIRESEIQGGARLLLSVGINDIVVPVYDDEPTSIISYALLSHDYASQMSGDLKDGESIFSSQSADSVMFQSFSSFDDMTLESVKSGGDESLLLSMSGSRGSLVLDPLSYTKALHARVEFSDDGKVKYSVTCYYAKRFEALRRICCPSELDYIRSLSRCKKWGAQGGKSNVFFAKTLDERFIIKQVTKTELESFIKFAPAYFKYLSESIGTGSPTCLAKILGIYQVTRQMKGGKETKMDVLVMENLLFGRNLSRLYDLKGSSRSRYNPDSSGSNKVLLDQNLIEAMPTSPIFVGNKAKRLLERAVWNDTAFLASIDVMDYSLLVGVDEEKHELVLGIIDFMRQYTWDKHLETWVKASGILGGPKNASPTVISPKQYKKRFRKAMTAYFLMVPDQWSPPAILPTKSQTDLSEENTQGGYE</sequence>
<keyword evidence="6" id="KW-0967">Endosome</keyword>
<dbReference type="Pfam" id="PF01504">
    <property type="entry name" value="PIP5K"/>
    <property type="match status" value="1"/>
</dbReference>